<evidence type="ECO:0000313" key="2">
    <source>
        <dbReference type="EMBL" id="KIH43329.1"/>
    </source>
</evidence>
<feature type="non-terminal residue" evidence="2">
    <location>
        <position position="65"/>
    </location>
</feature>
<evidence type="ECO:0000313" key="3">
    <source>
        <dbReference type="Proteomes" id="UP000054047"/>
    </source>
</evidence>
<accession>A0A0C2F8V0</accession>
<organism evidence="2 3">
    <name type="scientific">Ancylostoma duodenale</name>
    <dbReference type="NCBI Taxonomy" id="51022"/>
    <lineage>
        <taxon>Eukaryota</taxon>
        <taxon>Metazoa</taxon>
        <taxon>Ecdysozoa</taxon>
        <taxon>Nematoda</taxon>
        <taxon>Chromadorea</taxon>
        <taxon>Rhabditida</taxon>
        <taxon>Rhabditina</taxon>
        <taxon>Rhabditomorpha</taxon>
        <taxon>Strongyloidea</taxon>
        <taxon>Ancylostomatidae</taxon>
        <taxon>Ancylostomatinae</taxon>
        <taxon>Ancylostoma</taxon>
    </lineage>
</organism>
<dbReference type="AlphaFoldDB" id="A0A0C2F8V0"/>
<gene>
    <name evidence="2" type="ORF">ANCDUO_26668</name>
</gene>
<proteinExistence type="predicted"/>
<feature type="compositionally biased region" description="Basic and acidic residues" evidence="1">
    <location>
        <begin position="36"/>
        <end position="65"/>
    </location>
</feature>
<evidence type="ECO:0000256" key="1">
    <source>
        <dbReference type="SAM" id="MobiDB-lite"/>
    </source>
</evidence>
<sequence>WKPILPADIGSIRWPVKTQNETRTAIGCPGCPPETRSSRDVGGRSALTRDDMRHPRKPRVELELG</sequence>
<name>A0A0C2F8V0_9BILA</name>
<keyword evidence="3" id="KW-1185">Reference proteome</keyword>
<dbReference type="Proteomes" id="UP000054047">
    <property type="component" value="Unassembled WGS sequence"/>
</dbReference>
<feature type="region of interest" description="Disordered" evidence="1">
    <location>
        <begin position="23"/>
        <end position="65"/>
    </location>
</feature>
<dbReference type="EMBL" id="KN786917">
    <property type="protein sequence ID" value="KIH43329.1"/>
    <property type="molecule type" value="Genomic_DNA"/>
</dbReference>
<reference evidence="2 3" key="1">
    <citation type="submission" date="2013-12" db="EMBL/GenBank/DDBJ databases">
        <title>Draft genome of the parsitic nematode Ancylostoma duodenale.</title>
        <authorList>
            <person name="Mitreva M."/>
        </authorList>
    </citation>
    <scope>NUCLEOTIDE SEQUENCE [LARGE SCALE GENOMIC DNA]</scope>
    <source>
        <strain evidence="2 3">Zhejiang</strain>
    </source>
</reference>
<protein>
    <submittedName>
        <fullName evidence="2">Uncharacterized protein</fullName>
    </submittedName>
</protein>
<feature type="non-terminal residue" evidence="2">
    <location>
        <position position="1"/>
    </location>
</feature>